<dbReference type="CDD" id="cd05826">
    <property type="entry name" value="Sortase_B"/>
    <property type="match status" value="1"/>
</dbReference>
<evidence type="ECO:0000256" key="1">
    <source>
        <dbReference type="ARBA" id="ARBA00022801"/>
    </source>
</evidence>
<dbReference type="EMBL" id="JAAIUO010000004">
    <property type="protein sequence ID" value="NSK14749.1"/>
    <property type="molecule type" value="Genomic_DNA"/>
</dbReference>
<feature type="active site" description="Acyl-thioester intermediate" evidence="2">
    <location>
        <position position="242"/>
    </location>
</feature>
<keyword evidence="1 5" id="KW-0378">Hydrolase</keyword>
<evidence type="ECO:0000313" key="4">
    <source>
        <dbReference type="EMBL" id="NSK14749.1"/>
    </source>
</evidence>
<sequence length="260" mass="29122">MSDKVKTRRMIAGAAFCAALFLFSGAMLAREYLDQKQSAEAFEEVAELIKEDVELPALELENAPATEEVTAFEKYADVYAKNSDLVGWVSIPGTRIDYPVMQTKDSPDFYLKHAFDKSYSSYGVPYLAENCDVGISDNLVLYGHHMNNGTMFSDLCKYASEDFYREHKTICFDTLDSFGEYEVIAAFKTVAYSGEGFKYYHFVNAESAEAFDEYIAECKALALYDTGVTAEYGDKLITLSTCEYSRTNGRMVVVAKLLDA</sequence>
<dbReference type="Proteomes" id="UP000701680">
    <property type="component" value="Unassembled WGS sequence"/>
</dbReference>
<dbReference type="RefSeq" id="WP_008818624.1">
    <property type="nucleotide sequence ID" value="NZ_JAAITX010000004.1"/>
</dbReference>
<feature type="chain" id="PRO_5039167431" evidence="3">
    <location>
        <begin position="30"/>
        <end position="260"/>
    </location>
</feature>
<reference evidence="5" key="2">
    <citation type="submission" date="2020-02" db="EMBL/GenBank/DDBJ databases">
        <authorList>
            <person name="Littmann E."/>
            <person name="Sorbara M."/>
        </authorList>
    </citation>
    <scope>NUCLEOTIDE SEQUENCE</scope>
    <source>
        <strain evidence="5">MSK.17.11</strain>
        <strain evidence="4">MSK.17.38</strain>
    </source>
</reference>
<accession>A0A850HR52</accession>
<dbReference type="GeneID" id="90531444"/>
<organism evidence="5 6">
    <name type="scientific">Dorea phocaeensis</name>
    <dbReference type="NCBI Taxonomy" id="2040291"/>
    <lineage>
        <taxon>Bacteria</taxon>
        <taxon>Bacillati</taxon>
        <taxon>Bacillota</taxon>
        <taxon>Clostridia</taxon>
        <taxon>Lachnospirales</taxon>
        <taxon>Lachnospiraceae</taxon>
        <taxon>Dorea</taxon>
    </lineage>
</organism>
<dbReference type="Proteomes" id="UP000528555">
    <property type="component" value="Unassembled WGS sequence"/>
</dbReference>
<keyword evidence="6" id="KW-1185">Reference proteome</keyword>
<keyword evidence="3" id="KW-0732">Signal</keyword>
<dbReference type="GO" id="GO:0016787">
    <property type="term" value="F:hydrolase activity"/>
    <property type="evidence" value="ECO:0007669"/>
    <property type="project" value="UniProtKB-KW"/>
</dbReference>
<evidence type="ECO:0000313" key="6">
    <source>
        <dbReference type="Proteomes" id="UP000528555"/>
    </source>
</evidence>
<dbReference type="InterPro" id="IPR005754">
    <property type="entry name" value="Sortase"/>
</dbReference>
<reference evidence="6 7" key="1">
    <citation type="journal article" date="2020" name="Cell Host Microbe">
        <title>Functional and Genomic Variation between Human-Derived Isolates of Lachnospiraceae Reveals Inter- and Intra-Species Diversity.</title>
        <authorList>
            <person name="Sorbara M.T."/>
            <person name="Littmann E.R."/>
            <person name="Fontana E."/>
            <person name="Moody T.U."/>
            <person name="Kohout C.E."/>
            <person name="Gjonbalaj M."/>
            <person name="Eaton V."/>
            <person name="Seok R."/>
            <person name="Leiner I.M."/>
            <person name="Pamer E.G."/>
        </authorList>
    </citation>
    <scope>NUCLEOTIDE SEQUENCE [LARGE SCALE GENOMIC DNA]</scope>
    <source>
        <strain evidence="5 6">MSK.17.11</strain>
        <strain evidence="4 7">MSK.17.38</strain>
    </source>
</reference>
<dbReference type="NCBIfam" id="TIGR03064">
    <property type="entry name" value="sortase_srtB"/>
    <property type="match status" value="1"/>
</dbReference>
<dbReference type="EMBL" id="JAAITX010000004">
    <property type="protein sequence ID" value="NVH58523.1"/>
    <property type="molecule type" value="Genomic_DNA"/>
</dbReference>
<gene>
    <name evidence="5" type="primary">srtB</name>
    <name evidence="5" type="ORF">G5A66_07650</name>
    <name evidence="4" type="ORF">G5A75_07670</name>
</gene>
<dbReference type="InterPro" id="IPR023365">
    <property type="entry name" value="Sortase_dom-sf"/>
</dbReference>
<dbReference type="Pfam" id="PF04203">
    <property type="entry name" value="Sortase"/>
    <property type="match status" value="1"/>
</dbReference>
<proteinExistence type="predicted"/>
<comment type="caution">
    <text evidence="5">The sequence shown here is derived from an EMBL/GenBank/DDBJ whole genome shotgun (WGS) entry which is preliminary data.</text>
</comment>
<dbReference type="EC" id="3.4.22.71" evidence="5"/>
<name>A0A850HR52_9FIRM</name>
<dbReference type="InterPro" id="IPR009835">
    <property type="entry name" value="SrtB"/>
</dbReference>
<feature type="signal peptide" evidence="3">
    <location>
        <begin position="1"/>
        <end position="29"/>
    </location>
</feature>
<evidence type="ECO:0000256" key="2">
    <source>
        <dbReference type="PIRSR" id="PIRSR605754-1"/>
    </source>
</evidence>
<evidence type="ECO:0000313" key="7">
    <source>
        <dbReference type="Proteomes" id="UP000701680"/>
    </source>
</evidence>
<dbReference type="Gene3D" id="2.40.260.10">
    <property type="entry name" value="Sortase"/>
    <property type="match status" value="1"/>
</dbReference>
<evidence type="ECO:0000313" key="5">
    <source>
        <dbReference type="EMBL" id="NVH58523.1"/>
    </source>
</evidence>
<feature type="active site" description="Proton donor/acceptor" evidence="2">
    <location>
        <position position="144"/>
    </location>
</feature>
<evidence type="ECO:0000256" key="3">
    <source>
        <dbReference type="SAM" id="SignalP"/>
    </source>
</evidence>
<dbReference type="SUPFAM" id="SSF63817">
    <property type="entry name" value="Sortase"/>
    <property type="match status" value="1"/>
</dbReference>
<protein>
    <submittedName>
        <fullName evidence="5">Class B sortase</fullName>
        <ecNumber evidence="5">3.4.22.71</ecNumber>
    </submittedName>
</protein>
<dbReference type="AlphaFoldDB" id="A0A850HR52"/>